<organism evidence="3 4">
    <name type="scientific">Limnohabitans curvus</name>
    <dbReference type="NCBI Taxonomy" id="323423"/>
    <lineage>
        <taxon>Bacteria</taxon>
        <taxon>Pseudomonadati</taxon>
        <taxon>Pseudomonadota</taxon>
        <taxon>Betaproteobacteria</taxon>
        <taxon>Burkholderiales</taxon>
        <taxon>Comamonadaceae</taxon>
        <taxon>Limnohabitans</taxon>
    </lineage>
</organism>
<dbReference type="Gene3D" id="1.10.10.2830">
    <property type="match status" value="1"/>
</dbReference>
<dbReference type="InterPro" id="IPR050336">
    <property type="entry name" value="Chromosome_partition/occlusion"/>
</dbReference>
<dbReference type="GO" id="GO:0005694">
    <property type="term" value="C:chromosome"/>
    <property type="evidence" value="ECO:0007669"/>
    <property type="project" value="TreeGrafter"/>
</dbReference>
<dbReference type="CDD" id="cd16405">
    <property type="entry name" value="RepB_like_N"/>
    <property type="match status" value="1"/>
</dbReference>
<dbReference type="Proteomes" id="UP000251341">
    <property type="component" value="Unassembled WGS sequence"/>
</dbReference>
<feature type="domain" description="ParB-like N-terminal" evidence="2">
    <location>
        <begin position="67"/>
        <end position="159"/>
    </location>
</feature>
<dbReference type="EMBL" id="NESP01000002">
    <property type="protein sequence ID" value="PUE56484.1"/>
    <property type="molecule type" value="Genomic_DNA"/>
</dbReference>
<name>A0A315EKS3_9BURK</name>
<sequence length="325" mass="35925">MKSKFKGIDWTAPAASTEVSTPVTKHNPSTAPGAEFQRVADTRSQMLKENESLKAQVELWNGAVPTRKIPTNLILRSKYANRHETNFESVEFASLREEIKSAGGNVQPIKVRPIEGGRFEVIFGHRRLEACKQNKLDVLAIVEDLDDQALFVEMDRENRSRKDLSPWEQGVMYQRAIQEGLFPSIRKLAEALGVDHGNVSKSLTLAELPNELVDAFASPLDLQYRWAKPLREAYLANPEASIASAKKLASMSPKPTPAAVFATLISIDVAKPKTAAKATKITAGKRAVATITQGKTGSTEVHFQMQLSDSKIKVLTKFIQELMND</sequence>
<evidence type="ECO:0000259" key="2">
    <source>
        <dbReference type="SMART" id="SM00470"/>
    </source>
</evidence>
<protein>
    <recommendedName>
        <fullName evidence="2">ParB-like N-terminal domain-containing protein</fullName>
    </recommendedName>
</protein>
<evidence type="ECO:0000313" key="4">
    <source>
        <dbReference type="Proteomes" id="UP000251341"/>
    </source>
</evidence>
<dbReference type="InterPro" id="IPR004437">
    <property type="entry name" value="ParB/RepB/Spo0J"/>
</dbReference>
<dbReference type="InterPro" id="IPR036086">
    <property type="entry name" value="ParB/Sulfiredoxin_sf"/>
</dbReference>
<dbReference type="Pfam" id="PF18090">
    <property type="entry name" value="SoPB_HTH"/>
    <property type="match status" value="1"/>
</dbReference>
<proteinExistence type="inferred from homology"/>
<dbReference type="InterPro" id="IPR040873">
    <property type="entry name" value="SoPB_HTH"/>
</dbReference>
<comment type="similarity">
    <text evidence="1">Belongs to the ParB family.</text>
</comment>
<dbReference type="RefSeq" id="WP_108403012.1">
    <property type="nucleotide sequence ID" value="NZ_NESP01000002.1"/>
</dbReference>
<dbReference type="SUPFAM" id="SSF110849">
    <property type="entry name" value="ParB/Sulfiredoxin"/>
    <property type="match status" value="1"/>
</dbReference>
<accession>A0A315EKS3</accession>
<comment type="caution">
    <text evidence="3">The sequence shown here is derived from an EMBL/GenBank/DDBJ whole genome shotgun (WGS) entry which is preliminary data.</text>
</comment>
<dbReference type="Pfam" id="PF02195">
    <property type="entry name" value="ParB_N"/>
    <property type="match status" value="1"/>
</dbReference>
<dbReference type="InterPro" id="IPR003115">
    <property type="entry name" value="ParB_N"/>
</dbReference>
<dbReference type="InterPro" id="IPR037972">
    <property type="entry name" value="RepB_N"/>
</dbReference>
<dbReference type="Gene3D" id="3.90.1530.10">
    <property type="entry name" value="Conserved hypothetical protein from pyrococcus furiosus pfu- 392566-001, ParB domain"/>
    <property type="match status" value="1"/>
</dbReference>
<dbReference type="NCBIfam" id="TIGR00180">
    <property type="entry name" value="parB_part"/>
    <property type="match status" value="1"/>
</dbReference>
<reference evidence="3 4" key="1">
    <citation type="submission" date="2017-04" db="EMBL/GenBank/DDBJ databases">
        <title>Unexpected and diverse lifestyles within the genus Limnohabitans.</title>
        <authorList>
            <person name="Kasalicky V."/>
            <person name="Mehrshad M."/>
            <person name="Andrei S.-A."/>
            <person name="Salcher M."/>
            <person name="Kratochvilova H."/>
            <person name="Simek K."/>
            <person name="Ghai R."/>
        </authorList>
    </citation>
    <scope>NUCLEOTIDE SEQUENCE [LARGE SCALE GENOMIC DNA]</scope>
    <source>
        <strain evidence="3 4">MWH-C5</strain>
    </source>
</reference>
<dbReference type="SMART" id="SM00470">
    <property type="entry name" value="ParB"/>
    <property type="match status" value="1"/>
</dbReference>
<dbReference type="SUPFAM" id="SSF109709">
    <property type="entry name" value="KorB DNA-binding domain-like"/>
    <property type="match status" value="1"/>
</dbReference>
<gene>
    <name evidence="3" type="ORF">B9Z44_14665</name>
</gene>
<dbReference type="PANTHER" id="PTHR33375:SF1">
    <property type="entry name" value="CHROMOSOME-PARTITIONING PROTEIN PARB-RELATED"/>
    <property type="match status" value="1"/>
</dbReference>
<dbReference type="AlphaFoldDB" id="A0A315EKS3"/>
<evidence type="ECO:0000313" key="3">
    <source>
        <dbReference type="EMBL" id="PUE56484.1"/>
    </source>
</evidence>
<dbReference type="GO" id="GO:0003677">
    <property type="term" value="F:DNA binding"/>
    <property type="evidence" value="ECO:0007669"/>
    <property type="project" value="InterPro"/>
</dbReference>
<keyword evidence="4" id="KW-1185">Reference proteome</keyword>
<dbReference type="GO" id="GO:0007059">
    <property type="term" value="P:chromosome segregation"/>
    <property type="evidence" value="ECO:0007669"/>
    <property type="project" value="TreeGrafter"/>
</dbReference>
<evidence type="ECO:0000256" key="1">
    <source>
        <dbReference type="ARBA" id="ARBA00006295"/>
    </source>
</evidence>
<dbReference type="PANTHER" id="PTHR33375">
    <property type="entry name" value="CHROMOSOME-PARTITIONING PROTEIN PARB-RELATED"/>
    <property type="match status" value="1"/>
</dbReference>